<evidence type="ECO:0000313" key="3">
    <source>
        <dbReference type="Proteomes" id="UP001148312"/>
    </source>
</evidence>
<dbReference type="EMBL" id="JAPWDQ010000005">
    <property type="protein sequence ID" value="KAJ5485634.1"/>
    <property type="molecule type" value="Genomic_DNA"/>
</dbReference>
<reference evidence="2" key="1">
    <citation type="submission" date="2022-12" db="EMBL/GenBank/DDBJ databases">
        <authorList>
            <person name="Petersen C."/>
        </authorList>
    </citation>
    <scope>NUCLEOTIDE SEQUENCE</scope>
    <source>
        <strain evidence="2">IBT 30728</strain>
    </source>
</reference>
<protein>
    <recommendedName>
        <fullName evidence="4">Scytalone dehydratase</fullName>
    </recommendedName>
</protein>
<keyword evidence="3" id="KW-1185">Reference proteome</keyword>
<name>A0A9W9X776_9EURO</name>
<dbReference type="Pfam" id="PF11578">
    <property type="entry name" value="DUF3237"/>
    <property type="match status" value="1"/>
</dbReference>
<comment type="caution">
    <text evidence="2">The sequence shown here is derived from an EMBL/GenBank/DDBJ whole genome shotgun (WGS) entry which is preliminary data.</text>
</comment>
<accession>A0A9W9X776</accession>
<dbReference type="RefSeq" id="XP_056790418.1">
    <property type="nucleotide sequence ID" value="XM_056935224.1"/>
</dbReference>
<dbReference type="PANTHER" id="PTHR37315">
    <property type="entry name" value="UPF0311 PROTEIN BLR7842"/>
    <property type="match status" value="1"/>
</dbReference>
<sequence length="192" mass="20735">MIASNPFGSGVFSLFRYLVLGLLIQTAAATHHASPKPPKLSFLYTLFAECKSDLMHAGTGPHGIRAAIPIVGGNFSGPHLSGKVLNVGADWGLTDPRTKIFSADTRYNLRTDDGADIFVQTSGPQVPDGHLHLRMVFETASPRYYWLNNIVAIGVLTTGLPSTGDFNLLRIDGWHLAGDWDSTQFVNSSVPV</sequence>
<dbReference type="InterPro" id="IPR020915">
    <property type="entry name" value="UPF0311"/>
</dbReference>
<reference evidence="2" key="2">
    <citation type="journal article" date="2023" name="IMA Fungus">
        <title>Comparative genomic study of the Penicillium genus elucidates a diverse pangenome and 15 lateral gene transfer events.</title>
        <authorList>
            <person name="Petersen C."/>
            <person name="Sorensen T."/>
            <person name="Nielsen M.R."/>
            <person name="Sondergaard T.E."/>
            <person name="Sorensen J.L."/>
            <person name="Fitzpatrick D.A."/>
            <person name="Frisvad J.C."/>
            <person name="Nielsen K.L."/>
        </authorList>
    </citation>
    <scope>NUCLEOTIDE SEQUENCE</scope>
    <source>
        <strain evidence="2">IBT 30728</strain>
    </source>
</reference>
<organism evidence="2 3">
    <name type="scientific">Penicillium diatomitis</name>
    <dbReference type="NCBI Taxonomy" id="2819901"/>
    <lineage>
        <taxon>Eukaryota</taxon>
        <taxon>Fungi</taxon>
        <taxon>Dikarya</taxon>
        <taxon>Ascomycota</taxon>
        <taxon>Pezizomycotina</taxon>
        <taxon>Eurotiomycetes</taxon>
        <taxon>Eurotiomycetidae</taxon>
        <taxon>Eurotiales</taxon>
        <taxon>Aspergillaceae</taxon>
        <taxon>Penicillium</taxon>
    </lineage>
</organism>
<gene>
    <name evidence="2" type="ORF">N7539_005622</name>
</gene>
<dbReference type="Proteomes" id="UP001148312">
    <property type="component" value="Unassembled WGS sequence"/>
</dbReference>
<evidence type="ECO:0000313" key="2">
    <source>
        <dbReference type="EMBL" id="KAJ5485634.1"/>
    </source>
</evidence>
<evidence type="ECO:0008006" key="4">
    <source>
        <dbReference type="Google" id="ProtNLM"/>
    </source>
</evidence>
<dbReference type="AlphaFoldDB" id="A0A9W9X776"/>
<dbReference type="GeneID" id="81625473"/>
<keyword evidence="1" id="KW-0732">Signal</keyword>
<proteinExistence type="predicted"/>
<feature type="signal peptide" evidence="1">
    <location>
        <begin position="1"/>
        <end position="29"/>
    </location>
</feature>
<evidence type="ECO:0000256" key="1">
    <source>
        <dbReference type="SAM" id="SignalP"/>
    </source>
</evidence>
<dbReference type="PANTHER" id="PTHR37315:SF1">
    <property type="entry name" value="UPF0311 PROTEIN BLR7842"/>
    <property type="match status" value="1"/>
</dbReference>
<feature type="chain" id="PRO_5040947288" description="Scytalone dehydratase" evidence="1">
    <location>
        <begin position="30"/>
        <end position="192"/>
    </location>
</feature>
<dbReference type="Gene3D" id="2.40.160.20">
    <property type="match status" value="1"/>
</dbReference>